<organism evidence="1 2">
    <name type="scientific">Parapedobacter luteus</name>
    <dbReference type="NCBI Taxonomy" id="623280"/>
    <lineage>
        <taxon>Bacteria</taxon>
        <taxon>Pseudomonadati</taxon>
        <taxon>Bacteroidota</taxon>
        <taxon>Sphingobacteriia</taxon>
        <taxon>Sphingobacteriales</taxon>
        <taxon>Sphingobacteriaceae</taxon>
        <taxon>Parapedobacter</taxon>
    </lineage>
</organism>
<feature type="non-terminal residue" evidence="1">
    <location>
        <position position="1"/>
    </location>
</feature>
<dbReference type="EMBL" id="FUYS01000013">
    <property type="protein sequence ID" value="SKB90484.1"/>
    <property type="molecule type" value="Genomic_DNA"/>
</dbReference>
<evidence type="ECO:0000313" key="2">
    <source>
        <dbReference type="Proteomes" id="UP000190541"/>
    </source>
</evidence>
<keyword evidence="1" id="KW-0176">Collagen</keyword>
<dbReference type="RefSeq" id="WP_217698163.1">
    <property type="nucleotide sequence ID" value="NZ_FUYS01000013.1"/>
</dbReference>
<sequence>SLAVADGKLVLTDSDGNSVEAPMDDINKASNGLHIETDDENTSGAIKLGGELTKKTTIVTDATNTLAIAGLQNGSIVNNGTVTNKIVVVDEYGILKQVKAAMPRFFYMPSIAIPTDVRGIPSTIELYEIYEEQFGTPMAQNPGATALPVLNADQLNYYITYYDTNVFEDVSINNLGVMTFTVKADADLTVHSFMNIVFEVKP</sequence>
<dbReference type="STRING" id="623280.SAMN05660226_03735"/>
<evidence type="ECO:0000313" key="1">
    <source>
        <dbReference type="EMBL" id="SKB90484.1"/>
    </source>
</evidence>
<dbReference type="Proteomes" id="UP000190541">
    <property type="component" value="Unassembled WGS sequence"/>
</dbReference>
<keyword evidence="2" id="KW-1185">Reference proteome</keyword>
<proteinExistence type="predicted"/>
<dbReference type="AlphaFoldDB" id="A0A1T5F2P2"/>
<accession>A0A1T5F2P2</accession>
<name>A0A1T5F2P2_9SPHI</name>
<reference evidence="1 2" key="1">
    <citation type="submission" date="2017-02" db="EMBL/GenBank/DDBJ databases">
        <authorList>
            <person name="Peterson S.W."/>
        </authorList>
    </citation>
    <scope>NUCLEOTIDE SEQUENCE [LARGE SCALE GENOMIC DNA]</scope>
    <source>
        <strain evidence="1 2">DSM 22899</strain>
    </source>
</reference>
<gene>
    <name evidence="1" type="ORF">SAMN05660226_03735</name>
</gene>
<protein>
    <submittedName>
        <fullName evidence="1">Collagen, type VII, alpha</fullName>
    </submittedName>
</protein>